<dbReference type="PANTHER" id="PTHR19446">
    <property type="entry name" value="REVERSE TRANSCRIPTASES"/>
    <property type="match status" value="1"/>
</dbReference>
<dbReference type="Proteomes" id="UP000694415">
    <property type="component" value="Unplaced"/>
</dbReference>
<accession>A0A8C6I0D1</accession>
<dbReference type="Pfam" id="PF00078">
    <property type="entry name" value="RVT_1"/>
    <property type="match status" value="1"/>
</dbReference>
<dbReference type="GeneTree" id="ENSGT00940000153064"/>
<sequence>MDKFLDKYQVPKLNQDQVNDLNSPISPKEIEAIINSLPAKKSPGPDGFSAEFYQTFKEDLIPVLHKLFHKIEVEGTLPNSFYEATITLIPKPQKDPTKIENFRPISLMNIDAKILNKILPNRIQEHIKAIIYPDQVGFIPGMQGWFNI</sequence>
<evidence type="ECO:0000259" key="2">
    <source>
        <dbReference type="Pfam" id="PF00078"/>
    </source>
</evidence>
<name>A0A8C6I0D1_MUSSI</name>
<dbReference type="Ensembl" id="ENSMSIT00000037716.1">
    <property type="protein sequence ID" value="ENSMSIP00000029944.1"/>
    <property type="gene ID" value="ENSMSIG00000025114.1"/>
</dbReference>
<reference evidence="3" key="1">
    <citation type="submission" date="2025-08" db="UniProtKB">
        <authorList>
            <consortium name="Ensembl"/>
        </authorList>
    </citation>
    <scope>IDENTIFICATION</scope>
</reference>
<evidence type="ECO:0000313" key="3">
    <source>
        <dbReference type="Ensembl" id="ENSMSIP00000029944.1"/>
    </source>
</evidence>
<proteinExistence type="predicted"/>
<evidence type="ECO:0000256" key="1">
    <source>
        <dbReference type="ARBA" id="ARBA00012493"/>
    </source>
</evidence>
<dbReference type="AlphaFoldDB" id="A0A8C6I0D1"/>
<keyword evidence="4" id="KW-1185">Reference proteome</keyword>
<protein>
    <recommendedName>
        <fullName evidence="1">RNA-directed DNA polymerase</fullName>
        <ecNumber evidence="1">2.7.7.49</ecNumber>
    </recommendedName>
</protein>
<organism evidence="3 4">
    <name type="scientific">Mus spicilegus</name>
    <name type="common">Mound-building mouse</name>
    <dbReference type="NCBI Taxonomy" id="10103"/>
    <lineage>
        <taxon>Eukaryota</taxon>
        <taxon>Metazoa</taxon>
        <taxon>Chordata</taxon>
        <taxon>Craniata</taxon>
        <taxon>Vertebrata</taxon>
        <taxon>Euteleostomi</taxon>
        <taxon>Mammalia</taxon>
        <taxon>Eutheria</taxon>
        <taxon>Euarchontoglires</taxon>
        <taxon>Glires</taxon>
        <taxon>Rodentia</taxon>
        <taxon>Myomorpha</taxon>
        <taxon>Muroidea</taxon>
        <taxon>Muridae</taxon>
        <taxon>Murinae</taxon>
        <taxon>Mus</taxon>
        <taxon>Mus</taxon>
    </lineage>
</organism>
<dbReference type="SUPFAM" id="SSF56672">
    <property type="entry name" value="DNA/RNA polymerases"/>
    <property type="match status" value="1"/>
</dbReference>
<dbReference type="InterPro" id="IPR000477">
    <property type="entry name" value="RT_dom"/>
</dbReference>
<feature type="domain" description="Reverse transcriptase" evidence="2">
    <location>
        <begin position="89"/>
        <end position="141"/>
    </location>
</feature>
<evidence type="ECO:0000313" key="4">
    <source>
        <dbReference type="Proteomes" id="UP000694415"/>
    </source>
</evidence>
<dbReference type="EC" id="2.7.7.49" evidence="1"/>
<reference evidence="3" key="2">
    <citation type="submission" date="2025-09" db="UniProtKB">
        <authorList>
            <consortium name="Ensembl"/>
        </authorList>
    </citation>
    <scope>IDENTIFICATION</scope>
</reference>
<dbReference type="GO" id="GO:0003964">
    <property type="term" value="F:RNA-directed DNA polymerase activity"/>
    <property type="evidence" value="ECO:0007669"/>
    <property type="project" value="UniProtKB-EC"/>
</dbReference>
<dbReference type="InterPro" id="IPR043502">
    <property type="entry name" value="DNA/RNA_pol_sf"/>
</dbReference>